<dbReference type="OrthoDB" id="405996at2759"/>
<dbReference type="VEuPathDB" id="TrichDB:TVAGG3_1004010"/>
<dbReference type="STRING" id="5722.A2ERC6"/>
<proteinExistence type="predicted"/>
<evidence type="ECO:0000259" key="1">
    <source>
        <dbReference type="PROSITE" id="PS50275"/>
    </source>
</evidence>
<dbReference type="AlphaFoldDB" id="A2ERC6"/>
<dbReference type="KEGG" id="tva:4762666"/>
<accession>A2ERC6</accession>
<reference evidence="2" key="2">
    <citation type="journal article" date="2007" name="Science">
        <title>Draft genome sequence of the sexually transmitted pathogen Trichomonas vaginalis.</title>
        <authorList>
            <person name="Carlton J.M."/>
            <person name="Hirt R.P."/>
            <person name="Silva J.C."/>
            <person name="Delcher A.L."/>
            <person name="Schatz M."/>
            <person name="Zhao Q."/>
            <person name="Wortman J.R."/>
            <person name="Bidwell S.L."/>
            <person name="Alsmark U.C.M."/>
            <person name="Besteiro S."/>
            <person name="Sicheritz-Ponten T."/>
            <person name="Noel C.J."/>
            <person name="Dacks J.B."/>
            <person name="Foster P.G."/>
            <person name="Simillion C."/>
            <person name="Van de Peer Y."/>
            <person name="Miranda-Saavedra D."/>
            <person name="Barton G.J."/>
            <person name="Westrop G.D."/>
            <person name="Mueller S."/>
            <person name="Dessi D."/>
            <person name="Fiori P.L."/>
            <person name="Ren Q."/>
            <person name="Paulsen I."/>
            <person name="Zhang H."/>
            <person name="Bastida-Corcuera F.D."/>
            <person name="Simoes-Barbosa A."/>
            <person name="Brown M.T."/>
            <person name="Hayes R.D."/>
            <person name="Mukherjee M."/>
            <person name="Okumura C.Y."/>
            <person name="Schneider R."/>
            <person name="Smith A.J."/>
            <person name="Vanacova S."/>
            <person name="Villalvazo M."/>
            <person name="Haas B.J."/>
            <person name="Pertea M."/>
            <person name="Feldblyum T.V."/>
            <person name="Utterback T.R."/>
            <person name="Shu C.L."/>
            <person name="Osoegawa K."/>
            <person name="de Jong P.J."/>
            <person name="Hrdy I."/>
            <person name="Horvathova L."/>
            <person name="Zubacova Z."/>
            <person name="Dolezal P."/>
            <person name="Malik S.B."/>
            <person name="Logsdon J.M. Jr."/>
            <person name="Henze K."/>
            <person name="Gupta A."/>
            <person name="Wang C.C."/>
            <person name="Dunne R.L."/>
            <person name="Upcroft J.A."/>
            <person name="Upcroft P."/>
            <person name="White O."/>
            <person name="Salzberg S.L."/>
            <person name="Tang P."/>
            <person name="Chiu C.-H."/>
            <person name="Lee Y.-S."/>
            <person name="Embley T.M."/>
            <person name="Coombs G.H."/>
            <person name="Mottram J.C."/>
            <person name="Tachezy J."/>
            <person name="Fraser-Liggett C.M."/>
            <person name="Johnson P.J."/>
        </authorList>
    </citation>
    <scope>NUCLEOTIDE SEQUENCE [LARGE SCALE GENOMIC DNA]</scope>
    <source>
        <strain evidence="2">G3</strain>
    </source>
</reference>
<organism evidence="2 3">
    <name type="scientific">Trichomonas vaginalis (strain ATCC PRA-98 / G3)</name>
    <dbReference type="NCBI Taxonomy" id="412133"/>
    <lineage>
        <taxon>Eukaryota</taxon>
        <taxon>Metamonada</taxon>
        <taxon>Parabasalia</taxon>
        <taxon>Trichomonadida</taxon>
        <taxon>Trichomonadidae</taxon>
        <taxon>Trichomonas</taxon>
    </lineage>
</organism>
<dbReference type="InterPro" id="IPR002013">
    <property type="entry name" value="SAC_dom"/>
</dbReference>
<dbReference type="PANTHER" id="PTHR46817:SF1">
    <property type="entry name" value="SAC DOMAIN-CONTAINING PROTEIN"/>
    <property type="match status" value="1"/>
</dbReference>
<name>A2ERC6_TRIV3</name>
<keyword evidence="3" id="KW-1185">Reference proteome</keyword>
<dbReference type="eggNOG" id="KOG1890">
    <property type="taxonomic scope" value="Eukaryota"/>
</dbReference>
<dbReference type="Pfam" id="PF02383">
    <property type="entry name" value="Syja_N"/>
    <property type="match status" value="1"/>
</dbReference>
<dbReference type="PROSITE" id="PS50275">
    <property type="entry name" value="SAC"/>
    <property type="match status" value="1"/>
</dbReference>
<gene>
    <name evidence="2" type="ORF">TVAG_305520</name>
</gene>
<dbReference type="PANTHER" id="PTHR46817">
    <property type="entry name" value="PHOSPHOINOSITIDE PHOSPHATASE SAC9-RELATED"/>
    <property type="match status" value="1"/>
</dbReference>
<dbReference type="RefSeq" id="XP_001317025.1">
    <property type="nucleotide sequence ID" value="XM_001316990.1"/>
</dbReference>
<evidence type="ECO:0000313" key="2">
    <source>
        <dbReference type="EMBL" id="EAY04802.1"/>
    </source>
</evidence>
<dbReference type="Proteomes" id="UP000001542">
    <property type="component" value="Unassembled WGS sequence"/>
</dbReference>
<feature type="domain" description="SAC" evidence="1">
    <location>
        <begin position="1"/>
        <end position="199"/>
    </location>
</feature>
<dbReference type="VEuPathDB" id="TrichDB:TVAG_305520"/>
<sequence length="868" mass="98885">MYLSTSTSNIIYFVRRSSANPGTRYISRGLDDHGNPGNEVECDLCFIRENAFYVNTWYRGSVPIKWSTKQGFLGASHRVEEICHPQTHKYFSKISANNGSVPVVIISLLDQNEDELQKSYELSIQGIDHPQIQFYKYDVNKMMKRFQDKELVEDISRFLHQIDSDTGFRTFKTQQRTILRFNCVDSLDRTNIATFAHARNLAIMMGASDDEMAFIARSFIYAGDSISIMYSGTDAIKKSSIRSFTNDNYGVSFDTPTSILRYFVNFFGSPQSIIEEWTAKNIQQKFISTIIDPLHLSIVPSIDDCLNSKKTLSSALLGEMLDVETNSLEETSNSLIISLPSPMQFTAILMLLTPAVDDYLPPSQISIKTGNNLDEMYLWMNAISLPRVNSPTWIKFDLMECDLWNASIPYERCAADFCRFIRIDFEVSEKFCLGNIKIVCMDDDEYSVTHTCDNFHKTHPRVMKSYSNKLDEIQSGTIQSSIDIVDILDLEIQRLSTKIPLHERNLLLIKKGLNPACYEPLSMFSSNDSSCSLCKDCKSMESGGIVYSSRTYPSLINLDHEENNDEGVRPYVVCNGCLKKIFQKRNELMNLYTNIYNSFNPHKIIEEKPLKWYEKPMNESLIELSKKPSFIIQSPPGNPNADGLLYGYNDFLWTSKNESSSFSFNISLRGYSHVKRVSFVFSGENLPKSVLISRNEYPISNEMEEINLEVHCEFLIMTFLMQSECQLSLRSISAYGCYDNLPIMKAQCFKFQPLAFNASRKHEIFDFNSRAVKFPLSQPGRLRLVTFDFSQCIDTGYIMKSAFIVTTLNGKFVEGLHIILPQVLSDSALGYPFHSAQECDCVTVFFLDRCLKINIPSIMLNIGPPSGA</sequence>
<evidence type="ECO:0000313" key="3">
    <source>
        <dbReference type="Proteomes" id="UP000001542"/>
    </source>
</evidence>
<reference evidence="2" key="1">
    <citation type="submission" date="2006-10" db="EMBL/GenBank/DDBJ databases">
        <authorList>
            <person name="Amadeo P."/>
            <person name="Zhao Q."/>
            <person name="Wortman J."/>
            <person name="Fraser-Liggett C."/>
            <person name="Carlton J."/>
        </authorList>
    </citation>
    <scope>NUCLEOTIDE SEQUENCE</scope>
    <source>
        <strain evidence="2">G3</strain>
    </source>
</reference>
<dbReference type="GO" id="GO:0046488">
    <property type="term" value="P:phosphatidylinositol metabolic process"/>
    <property type="evidence" value="ECO:0000318"/>
    <property type="project" value="GO_Central"/>
</dbReference>
<dbReference type="GO" id="GO:0016791">
    <property type="term" value="F:phosphatase activity"/>
    <property type="evidence" value="ECO:0007669"/>
    <property type="project" value="InterPro"/>
</dbReference>
<dbReference type="InParanoid" id="A2ERC6"/>
<protein>
    <recommendedName>
        <fullName evidence="1">SAC domain-containing protein</fullName>
    </recommendedName>
</protein>
<dbReference type="EMBL" id="DS113465">
    <property type="protein sequence ID" value="EAY04802.1"/>
    <property type="molecule type" value="Genomic_DNA"/>
</dbReference>